<evidence type="ECO:0000313" key="2">
    <source>
        <dbReference type="Proteomes" id="UP000640052"/>
    </source>
</evidence>
<accession>A0A919QHC6</accession>
<dbReference type="Proteomes" id="UP000640052">
    <property type="component" value="Unassembled WGS sequence"/>
</dbReference>
<gene>
    <name evidence="1" type="ORF">Aph01nite_59080</name>
</gene>
<protein>
    <recommendedName>
        <fullName evidence="3">DUF559 domain-containing protein</fullName>
    </recommendedName>
</protein>
<reference evidence="1" key="1">
    <citation type="submission" date="2021-01" db="EMBL/GenBank/DDBJ databases">
        <title>Whole genome shotgun sequence of Acrocarpospora phusangensis NBRC 108782.</title>
        <authorList>
            <person name="Komaki H."/>
            <person name="Tamura T."/>
        </authorList>
    </citation>
    <scope>NUCLEOTIDE SEQUENCE</scope>
    <source>
        <strain evidence="1">NBRC 108782</strain>
    </source>
</reference>
<organism evidence="1 2">
    <name type="scientific">Acrocarpospora phusangensis</name>
    <dbReference type="NCBI Taxonomy" id="1070424"/>
    <lineage>
        <taxon>Bacteria</taxon>
        <taxon>Bacillati</taxon>
        <taxon>Actinomycetota</taxon>
        <taxon>Actinomycetes</taxon>
        <taxon>Streptosporangiales</taxon>
        <taxon>Streptosporangiaceae</taxon>
        <taxon>Acrocarpospora</taxon>
    </lineage>
</organism>
<dbReference type="EMBL" id="BOOA01000059">
    <property type="protein sequence ID" value="GIH27598.1"/>
    <property type="molecule type" value="Genomic_DNA"/>
</dbReference>
<evidence type="ECO:0008006" key="3">
    <source>
        <dbReference type="Google" id="ProtNLM"/>
    </source>
</evidence>
<dbReference type="AlphaFoldDB" id="A0A919QHC6"/>
<comment type="caution">
    <text evidence="1">The sequence shown here is derived from an EMBL/GenBank/DDBJ whole genome shotgun (WGS) entry which is preliminary data.</text>
</comment>
<name>A0A919QHC6_9ACTN</name>
<keyword evidence="2" id="KW-1185">Reference proteome</keyword>
<evidence type="ECO:0000313" key="1">
    <source>
        <dbReference type="EMBL" id="GIH27598.1"/>
    </source>
</evidence>
<proteinExistence type="predicted"/>
<sequence length="261" mass="29750">MALDPPDHEPDDELPLGQLILAQSAFYLNEQGQVETASLLLEVDDVEITEEIEFGTRSYVATLNVPGWVYGKFDDEYLIRDIEHAFRLISRRHGANIQSVIVGAALPQVDKSWRDVLYSRLSGDSATNHAARISNPDPRLRREDLTFESMEEIRVYDALKRAQKELTDGNHTTISIFPLPMGRVGIGRVWIPDFLVVREGRAGLIEVDGPHHRGRLAADMTRDREWKNSGFIHIDRILVEDTHSDSDLDRLIRSFLNRLKK</sequence>
<dbReference type="RefSeq" id="WP_204044247.1">
    <property type="nucleotide sequence ID" value="NZ_BOOA01000059.1"/>
</dbReference>